<sequence>MNVIQCYTPTNDYNEEIGDKLYDKLQSVVEKYRTKNLTILIGDVNVKVGMDNTRYEDNYQPTPKSGFSIQMSK</sequence>
<feature type="region of interest" description="Disordered" evidence="1">
    <location>
        <begin position="54"/>
        <end position="73"/>
    </location>
</feature>
<protein>
    <submittedName>
        <fullName evidence="2">Uncharacterized protein</fullName>
    </submittedName>
</protein>
<dbReference type="EMBL" id="UZAI01002775">
    <property type="protein sequence ID" value="VDO74545.1"/>
    <property type="molecule type" value="Genomic_DNA"/>
</dbReference>
<dbReference type="Gene3D" id="3.60.10.10">
    <property type="entry name" value="Endonuclease/exonuclease/phosphatase"/>
    <property type="match status" value="1"/>
</dbReference>
<evidence type="ECO:0000313" key="3">
    <source>
        <dbReference type="Proteomes" id="UP000277204"/>
    </source>
</evidence>
<accession>A0A183LTE3</accession>
<dbReference type="Proteomes" id="UP000277204">
    <property type="component" value="Unassembled WGS sequence"/>
</dbReference>
<evidence type="ECO:0000256" key="1">
    <source>
        <dbReference type="SAM" id="MobiDB-lite"/>
    </source>
</evidence>
<organism evidence="2 3">
    <name type="scientific">Schistosoma margrebowiei</name>
    <dbReference type="NCBI Taxonomy" id="48269"/>
    <lineage>
        <taxon>Eukaryota</taxon>
        <taxon>Metazoa</taxon>
        <taxon>Spiralia</taxon>
        <taxon>Lophotrochozoa</taxon>
        <taxon>Platyhelminthes</taxon>
        <taxon>Trematoda</taxon>
        <taxon>Digenea</taxon>
        <taxon>Strigeidida</taxon>
        <taxon>Schistosomatoidea</taxon>
        <taxon>Schistosomatidae</taxon>
        <taxon>Schistosoma</taxon>
    </lineage>
</organism>
<proteinExistence type="predicted"/>
<gene>
    <name evidence="2" type="ORF">SMRZ_LOCUS7068</name>
</gene>
<evidence type="ECO:0000313" key="2">
    <source>
        <dbReference type="EMBL" id="VDO74545.1"/>
    </source>
</evidence>
<keyword evidence="3" id="KW-1185">Reference proteome</keyword>
<dbReference type="InterPro" id="IPR036691">
    <property type="entry name" value="Endo/exonu/phosph_ase_sf"/>
</dbReference>
<feature type="compositionally biased region" description="Polar residues" evidence="1">
    <location>
        <begin position="59"/>
        <end position="73"/>
    </location>
</feature>
<dbReference type="AlphaFoldDB" id="A0A183LTE3"/>
<name>A0A183LTE3_9TREM</name>
<reference evidence="2 3" key="1">
    <citation type="submission" date="2018-11" db="EMBL/GenBank/DDBJ databases">
        <authorList>
            <consortium name="Pathogen Informatics"/>
        </authorList>
    </citation>
    <scope>NUCLEOTIDE SEQUENCE [LARGE SCALE GENOMIC DNA]</scope>
    <source>
        <strain evidence="2 3">Zambia</strain>
    </source>
</reference>